<dbReference type="AlphaFoldDB" id="A0A7V6DPK9"/>
<proteinExistence type="inferred from homology"/>
<dbReference type="PANTHER" id="PTHR42691:SF1">
    <property type="entry name" value="ASPARTATE AMINOTRANSFERASE YHDR-RELATED"/>
    <property type="match status" value="1"/>
</dbReference>
<dbReference type="InterPro" id="IPR004839">
    <property type="entry name" value="Aminotransferase_I/II_large"/>
</dbReference>
<reference evidence="3" key="1">
    <citation type="journal article" date="2020" name="mSystems">
        <title>Genome- and Community-Level Interaction Insights into Carbon Utilization and Element Cycling Functions of Hydrothermarchaeota in Hydrothermal Sediment.</title>
        <authorList>
            <person name="Zhou Z."/>
            <person name="Liu Y."/>
            <person name="Xu W."/>
            <person name="Pan J."/>
            <person name="Luo Z.H."/>
            <person name="Li M."/>
        </authorList>
    </citation>
    <scope>NUCLEOTIDE SEQUENCE [LARGE SCALE GENOMIC DNA]</scope>
    <source>
        <strain evidence="3">SpSt-767</strain>
    </source>
</reference>
<dbReference type="EMBL" id="DTGR01000098">
    <property type="protein sequence ID" value="HHS29274.1"/>
    <property type="molecule type" value="Genomic_DNA"/>
</dbReference>
<evidence type="ECO:0000256" key="1">
    <source>
        <dbReference type="RuleBase" id="RU000481"/>
    </source>
</evidence>
<dbReference type="CDD" id="cd00609">
    <property type="entry name" value="AAT_like"/>
    <property type="match status" value="1"/>
</dbReference>
<keyword evidence="1 3" id="KW-0808">Transferase</keyword>
<keyword evidence="1 3" id="KW-0032">Aminotransferase</keyword>
<comment type="caution">
    <text evidence="3">The sequence shown here is derived from an EMBL/GenBank/DDBJ whole genome shotgun (WGS) entry which is preliminary data.</text>
</comment>
<dbReference type="GO" id="GO:0008483">
    <property type="term" value="F:transaminase activity"/>
    <property type="evidence" value="ECO:0007669"/>
    <property type="project" value="UniProtKB-KW"/>
</dbReference>
<comment type="similarity">
    <text evidence="1">Belongs to the class-I pyridoxal-phosphate-dependent aminotransferase family.</text>
</comment>
<dbReference type="Gene3D" id="3.90.1150.10">
    <property type="entry name" value="Aspartate Aminotransferase, domain 1"/>
    <property type="match status" value="2"/>
</dbReference>
<dbReference type="Pfam" id="PF00155">
    <property type="entry name" value="Aminotran_1_2"/>
    <property type="match status" value="1"/>
</dbReference>
<accession>A0A7V6DPK9</accession>
<evidence type="ECO:0000313" key="3">
    <source>
        <dbReference type="EMBL" id="HHS29274.1"/>
    </source>
</evidence>
<sequence length="391" mass="42702">MSVSQKIKTAMERGSWIRRMFEEGGELKARLGADKVSDFTLGNPDLEPPARFKEALLEAVRDPSPGLHGYMTNAGLLHTRQALAGYLRTLYHQDFDAGDLILTCGAAGALNVICKAILDPGDEVIVLSPYFPEYLFYADNHGGMAVVVETDLNFQLDLKAIEGSLSPRTKAVIINSPNNPTGQIYPAPALAALGQLLEQHSDKHGRVVYLVADEPYSRILYDGVELPNIFGFYPQTLLATSFSKDLSIPGERLGLVAVSPQATYRQELLAGFVLANRILGFINAPALMQRVVAKVPGLCVDTTPYARRRDLLGQILSEAGYRFLRPQGAFYFFPEAPGGDDLAFVHRLKQENILAVPGRGFGRVGYFRLAFCVPETVIERAAAGFIKAAKG</sequence>
<dbReference type="Gene3D" id="3.40.640.10">
    <property type="entry name" value="Type I PLP-dependent aspartate aminotransferase-like (Major domain)"/>
    <property type="match status" value="1"/>
</dbReference>
<dbReference type="SUPFAM" id="SSF53383">
    <property type="entry name" value="PLP-dependent transferases"/>
    <property type="match status" value="1"/>
</dbReference>
<dbReference type="InterPro" id="IPR015422">
    <property type="entry name" value="PyrdxlP-dep_Trfase_small"/>
</dbReference>
<dbReference type="PANTHER" id="PTHR42691">
    <property type="entry name" value="ASPARTATE AMINOTRANSFERASE YHDR-RELATED"/>
    <property type="match status" value="1"/>
</dbReference>
<protein>
    <recommendedName>
        <fullName evidence="1">Aminotransferase</fullName>
        <ecNumber evidence="1">2.6.1.-</ecNumber>
    </recommendedName>
</protein>
<evidence type="ECO:0000259" key="2">
    <source>
        <dbReference type="Pfam" id="PF00155"/>
    </source>
</evidence>
<dbReference type="InterPro" id="IPR015424">
    <property type="entry name" value="PyrdxlP-dep_Trfase"/>
</dbReference>
<gene>
    <name evidence="3" type="ORF">ENV52_06185</name>
</gene>
<dbReference type="InterPro" id="IPR015421">
    <property type="entry name" value="PyrdxlP-dep_Trfase_major"/>
</dbReference>
<dbReference type="GO" id="GO:0030170">
    <property type="term" value="F:pyridoxal phosphate binding"/>
    <property type="evidence" value="ECO:0007669"/>
    <property type="project" value="InterPro"/>
</dbReference>
<feature type="domain" description="Aminotransferase class I/classII large" evidence="2">
    <location>
        <begin position="36"/>
        <end position="383"/>
    </location>
</feature>
<name>A0A7V6DPK9_9BACT</name>
<dbReference type="InterPro" id="IPR004838">
    <property type="entry name" value="NHTrfase_class1_PyrdxlP-BS"/>
</dbReference>
<comment type="cofactor">
    <cofactor evidence="1">
        <name>pyridoxal 5'-phosphate</name>
        <dbReference type="ChEBI" id="CHEBI:597326"/>
    </cofactor>
</comment>
<dbReference type="EC" id="2.6.1.-" evidence="1"/>
<dbReference type="PROSITE" id="PS00105">
    <property type="entry name" value="AA_TRANSFER_CLASS_1"/>
    <property type="match status" value="1"/>
</dbReference>
<dbReference type="NCBIfam" id="NF005305">
    <property type="entry name" value="PRK06836.1"/>
    <property type="match status" value="1"/>
</dbReference>
<organism evidence="3">
    <name type="scientific">Desulfobacca acetoxidans</name>
    <dbReference type="NCBI Taxonomy" id="60893"/>
    <lineage>
        <taxon>Bacteria</taxon>
        <taxon>Pseudomonadati</taxon>
        <taxon>Thermodesulfobacteriota</taxon>
        <taxon>Desulfobaccia</taxon>
        <taxon>Desulfobaccales</taxon>
        <taxon>Desulfobaccaceae</taxon>
        <taxon>Desulfobacca</taxon>
    </lineage>
</organism>